<dbReference type="EMBL" id="HG992984">
    <property type="protein sequence ID" value="CAE7201599.1"/>
    <property type="molecule type" value="Genomic_DNA"/>
</dbReference>
<evidence type="ECO:0000313" key="3">
    <source>
        <dbReference type="Proteomes" id="UP000472372"/>
    </source>
</evidence>
<feature type="compositionally biased region" description="Basic residues" evidence="1">
    <location>
        <begin position="18"/>
        <end position="27"/>
    </location>
</feature>
<protein>
    <submittedName>
        <fullName evidence="2">Uncharacterized protein</fullName>
    </submittedName>
</protein>
<gene>
    <name evidence="2" type="ORF">PTTW11_08879</name>
</gene>
<dbReference type="AlphaFoldDB" id="A0A6S6WA52"/>
<feature type="compositionally biased region" description="Low complexity" evidence="1">
    <location>
        <begin position="8"/>
        <end position="17"/>
    </location>
</feature>
<reference evidence="2" key="1">
    <citation type="submission" date="2021-02" db="EMBL/GenBank/DDBJ databases">
        <authorList>
            <person name="Syme A R."/>
            <person name="Syme A R."/>
            <person name="Moolhuijzen P."/>
        </authorList>
    </citation>
    <scope>NUCLEOTIDE SEQUENCE</scope>
    <source>
        <strain evidence="2">W1-1</strain>
    </source>
</reference>
<evidence type="ECO:0000256" key="1">
    <source>
        <dbReference type="SAM" id="MobiDB-lite"/>
    </source>
</evidence>
<feature type="region of interest" description="Disordered" evidence="1">
    <location>
        <begin position="1"/>
        <end position="95"/>
    </location>
</feature>
<proteinExistence type="predicted"/>
<feature type="compositionally biased region" description="Low complexity" evidence="1">
    <location>
        <begin position="28"/>
        <end position="53"/>
    </location>
</feature>
<dbReference type="Proteomes" id="UP000472372">
    <property type="component" value="Chromosome 8"/>
</dbReference>
<sequence>MSTATVEAAPASAAHASRASRRRRNPRNRNTNPQSDQQEQQEQTQADHAQRGAGARGGRPRGRGLHNAATLELVPTSVQQAAHRGGRGAVGEDEVQDQGLAQTVSHSAWQLVAVSLADS</sequence>
<evidence type="ECO:0000313" key="2">
    <source>
        <dbReference type="EMBL" id="CAE7201599.1"/>
    </source>
</evidence>
<accession>A0A6S6WA52</accession>
<organism evidence="2 3">
    <name type="scientific">Pyrenophora teres f. teres</name>
    <dbReference type="NCBI Taxonomy" id="97479"/>
    <lineage>
        <taxon>Eukaryota</taxon>
        <taxon>Fungi</taxon>
        <taxon>Dikarya</taxon>
        <taxon>Ascomycota</taxon>
        <taxon>Pezizomycotina</taxon>
        <taxon>Dothideomycetes</taxon>
        <taxon>Pleosporomycetidae</taxon>
        <taxon>Pleosporales</taxon>
        <taxon>Pleosporineae</taxon>
        <taxon>Pleosporaceae</taxon>
        <taxon>Pyrenophora</taxon>
    </lineage>
</organism>
<name>A0A6S6WA52_9PLEO</name>